<organism evidence="2">
    <name type="scientific">Plasmodium vivax</name>
    <name type="common">malaria parasite P. vivax</name>
    <dbReference type="NCBI Taxonomy" id="5855"/>
    <lineage>
        <taxon>Eukaryota</taxon>
        <taxon>Sar</taxon>
        <taxon>Alveolata</taxon>
        <taxon>Apicomplexa</taxon>
        <taxon>Aconoidasida</taxon>
        <taxon>Haemosporida</taxon>
        <taxon>Plasmodiidae</taxon>
        <taxon>Plasmodium</taxon>
        <taxon>Plasmodium (Plasmodium)</taxon>
    </lineage>
</organism>
<dbReference type="VEuPathDB" id="PlasmoDB:PVW1_050006300"/>
<reference evidence="2" key="1">
    <citation type="submission" date="2016-07" db="EMBL/GenBank/DDBJ databases">
        <authorList>
            <consortium name="Pathogen Informatics"/>
        </authorList>
    </citation>
    <scope>NUCLEOTIDE SEQUENCE</scope>
</reference>
<sequence>MSYPSLDYYENSVDNPEKIHNLFSDFPLYIFYKKLDKDYESCNDEDIHEKCDFCTGQIQYNETGGQDILKLCKHTCHIISKAYGTSIPINNITNDKLCNYTSFWLYNYIKRIPNYLFHIDKLYSTLSIVCKTISVPLKFCSLKKDNIHIYEFNYRKILFEFLEIYDYIKSKLDHQNDPNIQLYCNHIKENFRNYNIIKKSCKNKDTCEYYDDLEAYRKKFIEEGVLSTIYEKCDYTKTPCAQGSNAEDDVPCLREKGNSFLYQIFGNDAENIINILLKVTTISAPILVLFVILFKFTPFGKNLNKLKQERKKSGHKKKEVNIQDYMKNYAAHLDSEMKNRVHLGYHAT</sequence>
<keyword evidence="1" id="KW-0472">Membrane</keyword>
<dbReference type="Proteomes" id="UP000220605">
    <property type="component" value="Unassembled WGS sequence"/>
</dbReference>
<dbReference type="VEuPathDB" id="PlasmoDB:PVX_173270"/>
<accession>A0A565A4R5</accession>
<dbReference type="AlphaFoldDB" id="A0A565A4R5"/>
<proteinExistence type="predicted"/>
<dbReference type="EMBL" id="FLZR02000015">
    <property type="protein sequence ID" value="VUZ99810.1"/>
    <property type="molecule type" value="Genomic_DNA"/>
</dbReference>
<keyword evidence="1" id="KW-1133">Transmembrane helix</keyword>
<dbReference type="OrthoDB" id="10430327at2759"/>
<protein>
    <submittedName>
        <fullName evidence="2">VIR protein</fullName>
    </submittedName>
</protein>
<evidence type="ECO:0000313" key="2">
    <source>
        <dbReference type="EMBL" id="VUZ99810.1"/>
    </source>
</evidence>
<dbReference type="VEuPathDB" id="PlasmoDB:PVP01_0005240"/>
<name>A0A565A4R5_PLAVI</name>
<gene>
    <name evidence="2" type="ORF">PVP01_0005240</name>
</gene>
<feature type="transmembrane region" description="Helical" evidence="1">
    <location>
        <begin position="275"/>
        <end position="297"/>
    </location>
</feature>
<dbReference type="VEuPathDB" id="PlasmoDB:PVPAM_040038100"/>
<evidence type="ECO:0000256" key="1">
    <source>
        <dbReference type="SAM" id="Phobius"/>
    </source>
</evidence>
<keyword evidence="1" id="KW-0812">Transmembrane</keyword>